<dbReference type="GO" id="GO:0008526">
    <property type="term" value="F:phosphatidylinositol transfer activity"/>
    <property type="evidence" value="ECO:0007669"/>
    <property type="project" value="TreeGrafter"/>
</dbReference>
<dbReference type="InterPro" id="IPR011074">
    <property type="entry name" value="CRAL/TRIO_N_dom"/>
</dbReference>
<accession>A0A7S2FW53</accession>
<feature type="compositionally biased region" description="Low complexity" evidence="1">
    <location>
        <begin position="17"/>
        <end position="38"/>
    </location>
</feature>
<dbReference type="SUPFAM" id="SSF46938">
    <property type="entry name" value="CRAL/TRIO N-terminal domain"/>
    <property type="match status" value="1"/>
</dbReference>
<dbReference type="Pfam" id="PF00650">
    <property type="entry name" value="CRAL_TRIO"/>
    <property type="match status" value="1"/>
</dbReference>
<feature type="compositionally biased region" description="Low complexity" evidence="1">
    <location>
        <begin position="1"/>
        <end position="10"/>
    </location>
</feature>
<dbReference type="PROSITE" id="PS50191">
    <property type="entry name" value="CRAL_TRIO"/>
    <property type="match status" value="1"/>
</dbReference>
<dbReference type="Gene3D" id="3.40.525.10">
    <property type="entry name" value="CRAL-TRIO lipid binding domain"/>
    <property type="match status" value="1"/>
</dbReference>
<dbReference type="PRINTS" id="PR00180">
    <property type="entry name" value="CRETINALDHBP"/>
</dbReference>
<feature type="compositionally biased region" description="Polar residues" evidence="1">
    <location>
        <begin position="39"/>
        <end position="50"/>
    </location>
</feature>
<proteinExistence type="predicted"/>
<feature type="region of interest" description="Disordered" evidence="1">
    <location>
        <begin position="287"/>
        <end position="361"/>
    </location>
</feature>
<evidence type="ECO:0000256" key="1">
    <source>
        <dbReference type="SAM" id="MobiDB-lite"/>
    </source>
</evidence>
<dbReference type="PANTHER" id="PTHR45824">
    <property type="entry name" value="GH16843P"/>
    <property type="match status" value="1"/>
</dbReference>
<dbReference type="InterPro" id="IPR036273">
    <property type="entry name" value="CRAL/TRIO_N_dom_sf"/>
</dbReference>
<dbReference type="SMART" id="SM00516">
    <property type="entry name" value="SEC14"/>
    <property type="match status" value="1"/>
</dbReference>
<name>A0A7S2FW53_9STRA</name>
<sequence>MQQSQQQQQQTPPPYPGMQQSQQQQQQRPWQTPQGPGQWDNQGNPQALQAQSWAKAQQETMAVNAMRQRIGHDSVDEETARRFLRARDWDFEKSAQLLYDFIQWKQTFGCPVNPRSCLPELLKGKTFIHGTDRNGNAVMYHFVRKQDPSVRDLQKAVRSIVFWAEQAEATSQTGKVTLIFVRAGSTTANSDVTLARAIAPILQNNFPERLDQVLVYPSGPGFRIAWSTFQWFVDPSTRKKVHPITQQYELTHYVSPDQLLVEFGGQDSFQFSPAAIPGINWWDLEPNQQQQQQQPPQGQASPNPNQHQYQQTGSPARTGPSKQQGWSPQPPPPPQQQQQQQYQYAPQQQQQPSPQQYPGYH</sequence>
<feature type="region of interest" description="Disordered" evidence="1">
    <location>
        <begin position="1"/>
        <end position="50"/>
    </location>
</feature>
<dbReference type="InterPro" id="IPR036865">
    <property type="entry name" value="CRAL-TRIO_dom_sf"/>
</dbReference>
<dbReference type="SMART" id="SM01100">
    <property type="entry name" value="CRAL_TRIO_N"/>
    <property type="match status" value="1"/>
</dbReference>
<dbReference type="CDD" id="cd00170">
    <property type="entry name" value="SEC14"/>
    <property type="match status" value="1"/>
</dbReference>
<evidence type="ECO:0000259" key="2">
    <source>
        <dbReference type="PROSITE" id="PS50191"/>
    </source>
</evidence>
<feature type="domain" description="CRAL-TRIO" evidence="2">
    <location>
        <begin position="114"/>
        <end position="271"/>
    </location>
</feature>
<evidence type="ECO:0000313" key="3">
    <source>
        <dbReference type="EMBL" id="CAD9418415.1"/>
    </source>
</evidence>
<feature type="compositionally biased region" description="Low complexity" evidence="1">
    <location>
        <begin position="287"/>
        <end position="306"/>
    </location>
</feature>
<gene>
    <name evidence="3" type="ORF">DSPE1174_LOCUS12904</name>
</gene>
<dbReference type="InterPro" id="IPR052578">
    <property type="entry name" value="PI_Transfer_CRAL-TRIO"/>
</dbReference>
<protein>
    <recommendedName>
        <fullName evidence="2">CRAL-TRIO domain-containing protein</fullName>
    </recommendedName>
</protein>
<dbReference type="SUPFAM" id="SSF52087">
    <property type="entry name" value="CRAL/TRIO domain"/>
    <property type="match status" value="1"/>
</dbReference>
<dbReference type="EMBL" id="HBGS01025399">
    <property type="protein sequence ID" value="CAD9418415.1"/>
    <property type="molecule type" value="Transcribed_RNA"/>
</dbReference>
<dbReference type="PANTHER" id="PTHR45824:SF29">
    <property type="entry name" value="GH16843P"/>
    <property type="match status" value="1"/>
</dbReference>
<dbReference type="InterPro" id="IPR001251">
    <property type="entry name" value="CRAL-TRIO_dom"/>
</dbReference>
<feature type="compositionally biased region" description="Low complexity" evidence="1">
    <location>
        <begin position="336"/>
        <end position="361"/>
    </location>
</feature>
<organism evidence="3">
    <name type="scientific">Octactis speculum</name>
    <dbReference type="NCBI Taxonomy" id="3111310"/>
    <lineage>
        <taxon>Eukaryota</taxon>
        <taxon>Sar</taxon>
        <taxon>Stramenopiles</taxon>
        <taxon>Ochrophyta</taxon>
        <taxon>Dictyochophyceae</taxon>
        <taxon>Dictyochales</taxon>
        <taxon>Dictyochaceae</taxon>
        <taxon>Octactis</taxon>
    </lineage>
</organism>
<dbReference type="AlphaFoldDB" id="A0A7S2FW53"/>
<reference evidence="3" key="1">
    <citation type="submission" date="2021-01" db="EMBL/GenBank/DDBJ databases">
        <authorList>
            <person name="Corre E."/>
            <person name="Pelletier E."/>
            <person name="Niang G."/>
            <person name="Scheremetjew M."/>
            <person name="Finn R."/>
            <person name="Kale V."/>
            <person name="Holt S."/>
            <person name="Cochrane G."/>
            <person name="Meng A."/>
            <person name="Brown T."/>
            <person name="Cohen L."/>
        </authorList>
    </citation>
    <scope>NUCLEOTIDE SEQUENCE</scope>
    <source>
        <strain evidence="3">CCMP1381</strain>
    </source>
</reference>